<dbReference type="SUPFAM" id="SSF54631">
    <property type="entry name" value="CBS-domain pair"/>
    <property type="match status" value="1"/>
</dbReference>
<feature type="domain" description="CBS" evidence="11">
    <location>
        <begin position="291"/>
        <end position="347"/>
    </location>
</feature>
<feature type="domain" description="CNNM transmembrane" evidence="12">
    <location>
        <begin position="7"/>
        <end position="208"/>
    </location>
</feature>
<sequence length="455" mass="49065">MPEGPIEDTSLWFEIVVVLLLILLNGFFAMSELAIVSARRVRLKASADHGNRGARTAIELAEDPTLFLATVQIGITLVGIVAGAYSGATFSAPLARLLEAWPPLAPYAYPVALGLVVAGITYLSLIVGELVPKRLALRHAEAIAMRVSLPMAAIAKIGAPLVYLLRVSTRAVLALLGQGGERESGVTEEDVKSMLAEGTETGVFAQAERHMIEGVLHLADYPIRSIMTPRPEIDWIDINAPLNAVTSQILTSRHSRLVVCQGSVDEVLGVAPARELLQQIAAGHPLDIRANLKPALTLHETTPILRLLELFRQAPMRFAIVLDEYGSVEGIVTLADIFAVIAGEMAEPDQDELSIAVRDESSWLIDGRTRLIDVERKLGASGFIHPDYSTLAGLVLHRLGHLPRVGERLDFNGFRLEVVDLDGRRIDKILVERLGTGSDQDSLGIGAAPDAGKSL</sequence>
<dbReference type="PROSITE" id="PS51371">
    <property type="entry name" value="CBS"/>
    <property type="match status" value="2"/>
</dbReference>
<feature type="transmembrane region" description="Helical" evidence="10">
    <location>
        <begin position="143"/>
        <end position="165"/>
    </location>
</feature>
<dbReference type="InterPro" id="IPR000644">
    <property type="entry name" value="CBS_dom"/>
</dbReference>
<keyword evidence="7 9" id="KW-0472">Membrane</keyword>
<dbReference type="Pfam" id="PF03471">
    <property type="entry name" value="CorC_HlyC"/>
    <property type="match status" value="1"/>
</dbReference>
<gene>
    <name evidence="13" type="ORF">A8950_0702</name>
</gene>
<dbReference type="Gene3D" id="3.10.580.10">
    <property type="entry name" value="CBS-domain"/>
    <property type="match status" value="1"/>
</dbReference>
<dbReference type="InterPro" id="IPR016169">
    <property type="entry name" value="FAD-bd_PCMH_sub2"/>
</dbReference>
<keyword evidence="6 8" id="KW-0129">CBS domain</keyword>
<dbReference type="InterPro" id="IPR046342">
    <property type="entry name" value="CBS_dom_sf"/>
</dbReference>
<dbReference type="InterPro" id="IPR036318">
    <property type="entry name" value="FAD-bd_PCMH-like_sf"/>
</dbReference>
<dbReference type="Gene3D" id="3.30.465.10">
    <property type="match status" value="1"/>
</dbReference>
<evidence type="ECO:0000256" key="7">
    <source>
        <dbReference type="ARBA" id="ARBA00023136"/>
    </source>
</evidence>
<evidence type="ECO:0000259" key="11">
    <source>
        <dbReference type="PROSITE" id="PS51371"/>
    </source>
</evidence>
<dbReference type="PANTHER" id="PTHR22777:SF17">
    <property type="entry name" value="UPF0053 PROTEIN SLL0260"/>
    <property type="match status" value="1"/>
</dbReference>
<keyword evidence="14" id="KW-1185">Reference proteome</keyword>
<dbReference type="PANTHER" id="PTHR22777">
    <property type="entry name" value="HEMOLYSIN-RELATED"/>
    <property type="match status" value="1"/>
</dbReference>
<feature type="transmembrane region" description="Helical" evidence="10">
    <location>
        <begin position="12"/>
        <end position="36"/>
    </location>
</feature>
<dbReference type="SUPFAM" id="SSF56176">
    <property type="entry name" value="FAD-binding/transporter-associated domain-like"/>
    <property type="match status" value="1"/>
</dbReference>
<evidence type="ECO:0000313" key="13">
    <source>
        <dbReference type="EMBL" id="TDQ84154.1"/>
    </source>
</evidence>
<dbReference type="Pfam" id="PF00571">
    <property type="entry name" value="CBS"/>
    <property type="match status" value="1"/>
</dbReference>
<comment type="caution">
    <text evidence="13">The sequence shown here is derived from an EMBL/GenBank/DDBJ whole genome shotgun (WGS) entry which is preliminary data.</text>
</comment>
<dbReference type="SMART" id="SM01091">
    <property type="entry name" value="CorC_HlyC"/>
    <property type="match status" value="1"/>
</dbReference>
<dbReference type="AlphaFoldDB" id="A0A4R6WVV0"/>
<comment type="similarity">
    <text evidence="2">Belongs to the UPF0053 family. Hemolysin C subfamily.</text>
</comment>
<dbReference type="Pfam" id="PF01595">
    <property type="entry name" value="CNNM"/>
    <property type="match status" value="1"/>
</dbReference>
<dbReference type="EMBL" id="SNYW01000006">
    <property type="protein sequence ID" value="TDQ84154.1"/>
    <property type="molecule type" value="Genomic_DNA"/>
</dbReference>
<feature type="transmembrane region" description="Helical" evidence="10">
    <location>
        <begin position="65"/>
        <end position="87"/>
    </location>
</feature>
<evidence type="ECO:0000259" key="12">
    <source>
        <dbReference type="PROSITE" id="PS51846"/>
    </source>
</evidence>
<protein>
    <submittedName>
        <fullName evidence="13">Putative hemolysin</fullName>
    </submittedName>
</protein>
<dbReference type="GO" id="GO:0005886">
    <property type="term" value="C:plasma membrane"/>
    <property type="evidence" value="ECO:0007669"/>
    <property type="project" value="TreeGrafter"/>
</dbReference>
<evidence type="ECO:0000256" key="3">
    <source>
        <dbReference type="ARBA" id="ARBA00022692"/>
    </source>
</evidence>
<evidence type="ECO:0000256" key="4">
    <source>
        <dbReference type="ARBA" id="ARBA00022737"/>
    </source>
</evidence>
<accession>A0A4R6WVV0</accession>
<comment type="subcellular location">
    <subcellularLocation>
        <location evidence="1">Membrane</location>
        <topology evidence="1">Multi-pass membrane protein</topology>
    </subcellularLocation>
</comment>
<evidence type="ECO:0000256" key="9">
    <source>
        <dbReference type="PROSITE-ProRule" id="PRU01193"/>
    </source>
</evidence>
<dbReference type="CDD" id="cd04590">
    <property type="entry name" value="CBS_pair_CorC_HlyC_assoc"/>
    <property type="match status" value="1"/>
</dbReference>
<proteinExistence type="inferred from homology"/>
<dbReference type="Proteomes" id="UP000295783">
    <property type="component" value="Unassembled WGS sequence"/>
</dbReference>
<organism evidence="13 14">
    <name type="scientific">Dongia mobilis</name>
    <dbReference type="NCBI Taxonomy" id="578943"/>
    <lineage>
        <taxon>Bacteria</taxon>
        <taxon>Pseudomonadati</taxon>
        <taxon>Pseudomonadota</taxon>
        <taxon>Alphaproteobacteria</taxon>
        <taxon>Rhodospirillales</taxon>
        <taxon>Dongiaceae</taxon>
        <taxon>Dongia</taxon>
    </lineage>
</organism>
<evidence type="ECO:0000256" key="2">
    <source>
        <dbReference type="ARBA" id="ARBA00006446"/>
    </source>
</evidence>
<dbReference type="InterPro" id="IPR044751">
    <property type="entry name" value="Ion_transp-like_CBS"/>
</dbReference>
<dbReference type="OrthoDB" id="9805314at2"/>
<dbReference type="RefSeq" id="WP_133612203.1">
    <property type="nucleotide sequence ID" value="NZ_SNYW01000006.1"/>
</dbReference>
<dbReference type="PROSITE" id="PS51846">
    <property type="entry name" value="CNNM"/>
    <property type="match status" value="1"/>
</dbReference>
<evidence type="ECO:0000256" key="8">
    <source>
        <dbReference type="PROSITE-ProRule" id="PRU00703"/>
    </source>
</evidence>
<dbReference type="InterPro" id="IPR002550">
    <property type="entry name" value="CNNM"/>
</dbReference>
<keyword evidence="3 9" id="KW-0812">Transmembrane</keyword>
<keyword evidence="4" id="KW-0677">Repeat</keyword>
<evidence type="ECO:0000256" key="1">
    <source>
        <dbReference type="ARBA" id="ARBA00004141"/>
    </source>
</evidence>
<keyword evidence="5 9" id="KW-1133">Transmembrane helix</keyword>
<evidence type="ECO:0000256" key="10">
    <source>
        <dbReference type="SAM" id="Phobius"/>
    </source>
</evidence>
<evidence type="ECO:0000313" key="14">
    <source>
        <dbReference type="Proteomes" id="UP000295783"/>
    </source>
</evidence>
<feature type="domain" description="CBS" evidence="11">
    <location>
        <begin position="227"/>
        <end position="286"/>
    </location>
</feature>
<name>A0A4R6WVV0_9PROT</name>
<evidence type="ECO:0000256" key="6">
    <source>
        <dbReference type="ARBA" id="ARBA00023122"/>
    </source>
</evidence>
<dbReference type="GO" id="GO:0050660">
    <property type="term" value="F:flavin adenine dinucleotide binding"/>
    <property type="evidence" value="ECO:0007669"/>
    <property type="project" value="InterPro"/>
</dbReference>
<feature type="transmembrane region" description="Helical" evidence="10">
    <location>
        <begin position="107"/>
        <end position="131"/>
    </location>
</feature>
<evidence type="ECO:0000256" key="5">
    <source>
        <dbReference type="ARBA" id="ARBA00022989"/>
    </source>
</evidence>
<reference evidence="13 14" key="1">
    <citation type="submission" date="2019-03" db="EMBL/GenBank/DDBJ databases">
        <title>Genomic Encyclopedia of Type Strains, Phase III (KMG-III): the genomes of soil and plant-associated and newly described type strains.</title>
        <authorList>
            <person name="Whitman W."/>
        </authorList>
    </citation>
    <scope>NUCLEOTIDE SEQUENCE [LARGE SCALE GENOMIC DNA]</scope>
    <source>
        <strain evidence="13 14">CGMCC 1.7660</strain>
    </source>
</reference>
<dbReference type="InterPro" id="IPR005170">
    <property type="entry name" value="Transptr-assoc_dom"/>
</dbReference>